<evidence type="ECO:0000313" key="2">
    <source>
        <dbReference type="Proteomes" id="UP000272942"/>
    </source>
</evidence>
<name>A0A3P8IN60_9TREM</name>
<protein>
    <recommendedName>
        <fullName evidence="3">Endo/exonuclease/phosphatase domain-containing protein</fullName>
    </recommendedName>
</protein>
<sequence>MVDVQKDNEPVFCEVSMKLHSVQLCAVALLLPGSKITMACVYRCHGAEATDDRALIGALNLLVQGSAKLYIVGDFNSPNIDRMAGDNPAAFGDAFYCRCSGH</sequence>
<dbReference type="EMBL" id="UZAN01069241">
    <property type="protein sequence ID" value="VDP94714.1"/>
    <property type="molecule type" value="Genomic_DNA"/>
</dbReference>
<accession>A0A3P8IN60</accession>
<reference evidence="1 2" key="1">
    <citation type="submission" date="2018-11" db="EMBL/GenBank/DDBJ databases">
        <authorList>
            <consortium name="Pathogen Informatics"/>
        </authorList>
    </citation>
    <scope>NUCLEOTIDE SEQUENCE [LARGE SCALE GENOMIC DNA]</scope>
    <source>
        <strain evidence="1 2">Egypt</strain>
    </source>
</reference>
<gene>
    <name evidence="1" type="ORF">ECPE_LOCUS17423</name>
</gene>
<proteinExistence type="predicted"/>
<dbReference type="AlphaFoldDB" id="A0A3P8IN60"/>
<evidence type="ECO:0000313" key="1">
    <source>
        <dbReference type="EMBL" id="VDP94714.1"/>
    </source>
</evidence>
<dbReference type="Proteomes" id="UP000272942">
    <property type="component" value="Unassembled WGS sequence"/>
</dbReference>
<organism evidence="1 2">
    <name type="scientific">Echinostoma caproni</name>
    <dbReference type="NCBI Taxonomy" id="27848"/>
    <lineage>
        <taxon>Eukaryota</taxon>
        <taxon>Metazoa</taxon>
        <taxon>Spiralia</taxon>
        <taxon>Lophotrochozoa</taxon>
        <taxon>Platyhelminthes</taxon>
        <taxon>Trematoda</taxon>
        <taxon>Digenea</taxon>
        <taxon>Plagiorchiida</taxon>
        <taxon>Echinostomata</taxon>
        <taxon>Echinostomatoidea</taxon>
        <taxon>Echinostomatidae</taxon>
        <taxon>Echinostoma</taxon>
    </lineage>
</organism>
<evidence type="ECO:0008006" key="3">
    <source>
        <dbReference type="Google" id="ProtNLM"/>
    </source>
</evidence>
<keyword evidence="2" id="KW-1185">Reference proteome</keyword>